<evidence type="ECO:0000259" key="2">
    <source>
        <dbReference type="Pfam" id="PF13529"/>
    </source>
</evidence>
<dbReference type="GeneID" id="8855516"/>
<dbReference type="RefSeq" id="XP_002674980.1">
    <property type="nucleotide sequence ID" value="XM_002674934.1"/>
</dbReference>
<dbReference type="VEuPathDB" id="AmoebaDB:NAEGRDRAFT_69965"/>
<dbReference type="OrthoDB" id="15857at2759"/>
<dbReference type="EMBL" id="GG738881">
    <property type="protein sequence ID" value="EFC42236.1"/>
    <property type="molecule type" value="Genomic_DNA"/>
</dbReference>
<keyword evidence="1" id="KW-0472">Membrane</keyword>
<dbReference type="KEGG" id="ngr:NAEGRDRAFT_69965"/>
<name>D2VM05_NAEGR</name>
<dbReference type="OMA" id="MWKHAEP"/>
<sequence length="410" mass="46007">MSPKVSHHSDGCAPINAFIVMMIVVCFFGIQEVVRGAELKMISPLKDKIMNVPYLHQITDYSCGDASLNMVLSYYYREKFIDQRAIIDVARTSNHSGTLSLDVVRGARFSPISSTPQSQHYIQFPEVSPKNGWFGLANNSFASIPANIFEHSGLVTLYYPDRNTLLPCEQARQDTTTKCWVDSLVNQFLKNDIPVMCLMKFKDSPTSSGHYRVAVGYETSNNQVSHIIMLDPWDRDGNPTTVRYSVSDFCNMWKHAEPNDDKTCFKPFFAVAAFPLDVSMTPVKENDFNIKVKYPCVAPPSSTKRDTNLPLTTTIQNLHLEIALLSAPNSQGKATILHNEQIPLIDSFVPCETQSLFWRLPNIGKTVDSIRVISKGMVCDTVLPTEYDSGIWSPAYKYCDFVGGISIRKL</sequence>
<keyword evidence="1" id="KW-0812">Transmembrane</keyword>
<organism evidence="4">
    <name type="scientific">Naegleria gruberi</name>
    <name type="common">Amoeba</name>
    <dbReference type="NCBI Taxonomy" id="5762"/>
    <lineage>
        <taxon>Eukaryota</taxon>
        <taxon>Discoba</taxon>
        <taxon>Heterolobosea</taxon>
        <taxon>Tetramitia</taxon>
        <taxon>Eutetramitia</taxon>
        <taxon>Vahlkampfiidae</taxon>
        <taxon>Naegleria</taxon>
    </lineage>
</organism>
<keyword evidence="1" id="KW-1133">Transmembrane helix</keyword>
<gene>
    <name evidence="3" type="ORF">NAEGRDRAFT_69965</name>
</gene>
<feature type="domain" description="Peptidase C39-like" evidence="2">
    <location>
        <begin position="51"/>
        <end position="233"/>
    </location>
</feature>
<feature type="transmembrane region" description="Helical" evidence="1">
    <location>
        <begin position="12"/>
        <end position="30"/>
    </location>
</feature>
<evidence type="ECO:0000313" key="3">
    <source>
        <dbReference type="EMBL" id="EFC42236.1"/>
    </source>
</evidence>
<evidence type="ECO:0000313" key="4">
    <source>
        <dbReference type="Proteomes" id="UP000006671"/>
    </source>
</evidence>
<dbReference type="Pfam" id="PF13529">
    <property type="entry name" value="Peptidase_C39_2"/>
    <property type="match status" value="1"/>
</dbReference>
<dbReference type="eggNOG" id="ENOG502SUZP">
    <property type="taxonomic scope" value="Eukaryota"/>
</dbReference>
<dbReference type="Proteomes" id="UP000006671">
    <property type="component" value="Unassembled WGS sequence"/>
</dbReference>
<proteinExistence type="predicted"/>
<accession>D2VM05</accession>
<keyword evidence="4" id="KW-1185">Reference proteome</keyword>
<dbReference type="Gene3D" id="3.90.70.10">
    <property type="entry name" value="Cysteine proteinases"/>
    <property type="match status" value="1"/>
</dbReference>
<reference evidence="3 4" key="1">
    <citation type="journal article" date="2010" name="Cell">
        <title>The genome of Naegleria gruberi illuminates early eukaryotic versatility.</title>
        <authorList>
            <person name="Fritz-Laylin L.K."/>
            <person name="Prochnik S.E."/>
            <person name="Ginger M.L."/>
            <person name="Dacks J.B."/>
            <person name="Carpenter M.L."/>
            <person name="Field M.C."/>
            <person name="Kuo A."/>
            <person name="Paredez A."/>
            <person name="Chapman J."/>
            <person name="Pham J."/>
            <person name="Shu S."/>
            <person name="Neupane R."/>
            <person name="Cipriano M."/>
            <person name="Mancuso J."/>
            <person name="Tu H."/>
            <person name="Salamov A."/>
            <person name="Lindquist E."/>
            <person name="Shapiro H."/>
            <person name="Lucas S."/>
            <person name="Grigoriev I.V."/>
            <person name="Cande W.Z."/>
            <person name="Fulton C."/>
            <person name="Rokhsar D.S."/>
            <person name="Dawson S.C."/>
        </authorList>
    </citation>
    <scope>NUCLEOTIDE SEQUENCE [LARGE SCALE GENOMIC DNA]</scope>
    <source>
        <strain evidence="3 4">NEG-M</strain>
    </source>
</reference>
<dbReference type="InterPro" id="IPR039564">
    <property type="entry name" value="Peptidase_C39-like"/>
</dbReference>
<protein>
    <submittedName>
        <fullName evidence="3">Predicted protein</fullName>
    </submittedName>
</protein>
<dbReference type="InParanoid" id="D2VM05"/>
<dbReference type="AlphaFoldDB" id="D2VM05"/>
<evidence type="ECO:0000256" key="1">
    <source>
        <dbReference type="SAM" id="Phobius"/>
    </source>
</evidence>